<evidence type="ECO:0000313" key="2">
    <source>
        <dbReference type="EMBL" id="CAI9099037.1"/>
    </source>
</evidence>
<name>A0AAV1CUB1_OLDCO</name>
<keyword evidence="3" id="KW-1185">Reference proteome</keyword>
<gene>
    <name evidence="2" type="ORF">OLC1_LOCUS9125</name>
</gene>
<protein>
    <submittedName>
        <fullName evidence="2">OLC1v1035798C1</fullName>
    </submittedName>
</protein>
<evidence type="ECO:0000313" key="3">
    <source>
        <dbReference type="Proteomes" id="UP001161247"/>
    </source>
</evidence>
<dbReference type="EMBL" id="OX459120">
    <property type="protein sequence ID" value="CAI9099037.1"/>
    <property type="molecule type" value="Genomic_DNA"/>
</dbReference>
<organism evidence="2 3">
    <name type="scientific">Oldenlandia corymbosa var. corymbosa</name>
    <dbReference type="NCBI Taxonomy" id="529605"/>
    <lineage>
        <taxon>Eukaryota</taxon>
        <taxon>Viridiplantae</taxon>
        <taxon>Streptophyta</taxon>
        <taxon>Embryophyta</taxon>
        <taxon>Tracheophyta</taxon>
        <taxon>Spermatophyta</taxon>
        <taxon>Magnoliopsida</taxon>
        <taxon>eudicotyledons</taxon>
        <taxon>Gunneridae</taxon>
        <taxon>Pentapetalae</taxon>
        <taxon>asterids</taxon>
        <taxon>lamiids</taxon>
        <taxon>Gentianales</taxon>
        <taxon>Rubiaceae</taxon>
        <taxon>Rubioideae</taxon>
        <taxon>Spermacoceae</taxon>
        <taxon>Hedyotis-Oldenlandia complex</taxon>
        <taxon>Oldenlandia</taxon>
    </lineage>
</organism>
<evidence type="ECO:0000256" key="1">
    <source>
        <dbReference type="SAM" id="MobiDB-lite"/>
    </source>
</evidence>
<sequence length="128" mass="13985">MENLELEEGNEPESKDCLANFNLYITSFEPRSSIVTQKTEVSAAVVDAPLELWCRLRPRSSQGSRGESSKRSLDIENSDTPPLPPMLENSIPRKNRTSNRGGGAASPVSVGEVQDSSSRALALFFDSK</sequence>
<dbReference type="AlphaFoldDB" id="A0AAV1CUB1"/>
<accession>A0AAV1CUB1</accession>
<feature type="region of interest" description="Disordered" evidence="1">
    <location>
        <begin position="57"/>
        <end position="116"/>
    </location>
</feature>
<dbReference type="Proteomes" id="UP001161247">
    <property type="component" value="Chromosome 3"/>
</dbReference>
<proteinExistence type="predicted"/>
<reference evidence="2" key="1">
    <citation type="submission" date="2023-03" db="EMBL/GenBank/DDBJ databases">
        <authorList>
            <person name="Julca I."/>
        </authorList>
    </citation>
    <scope>NUCLEOTIDE SEQUENCE</scope>
</reference>